<dbReference type="RefSeq" id="WP_090336443.1">
    <property type="nucleotide sequence ID" value="NZ_FMZQ01000004.1"/>
</dbReference>
<dbReference type="InterPro" id="IPR004360">
    <property type="entry name" value="Glyas_Fos-R_dOase_dom"/>
</dbReference>
<organism evidence="1 2">
    <name type="scientific">Ectopseudomonas chengduensis</name>
    <dbReference type="NCBI Taxonomy" id="489632"/>
    <lineage>
        <taxon>Bacteria</taxon>
        <taxon>Pseudomonadati</taxon>
        <taxon>Pseudomonadota</taxon>
        <taxon>Gammaproteobacteria</taxon>
        <taxon>Pseudomonadales</taxon>
        <taxon>Pseudomonadaceae</taxon>
        <taxon>Ectopseudomonas</taxon>
    </lineage>
</organism>
<keyword evidence="1" id="KW-0560">Oxidoreductase</keyword>
<gene>
    <name evidence="1" type="ORF">SAMN05216576_10421</name>
</gene>
<dbReference type="CDD" id="cd07262">
    <property type="entry name" value="VOC_like"/>
    <property type="match status" value="1"/>
</dbReference>
<protein>
    <submittedName>
        <fullName evidence="1">Catechol 2,3-dioxygenase</fullName>
    </submittedName>
</protein>
<dbReference type="PANTHER" id="PTHR35006">
    <property type="entry name" value="GLYOXALASE FAMILY PROTEIN (AFU_ORTHOLOGUE AFUA_5G14830)"/>
    <property type="match status" value="1"/>
</dbReference>
<dbReference type="GO" id="GO:0051213">
    <property type="term" value="F:dioxygenase activity"/>
    <property type="evidence" value="ECO:0007669"/>
    <property type="project" value="UniProtKB-KW"/>
</dbReference>
<accession>A0A1G6MGW1</accession>
<sequence>MIDHLCITVANFRRSRAWYQAALAPLGYELKYDGEHGAGLAAGFGPQAEEQAVLYLLSAVPGRGQCEPLTHFCLRVDSQATVQAFHAAALQAGGEDNGRPGLREEYGYYAAFVLDPDGYNVEVACYV</sequence>
<dbReference type="Proteomes" id="UP000199467">
    <property type="component" value="Unassembled WGS sequence"/>
</dbReference>
<keyword evidence="2" id="KW-1185">Reference proteome</keyword>
<evidence type="ECO:0000313" key="2">
    <source>
        <dbReference type="Proteomes" id="UP000199467"/>
    </source>
</evidence>
<dbReference type="InterPro" id="IPR029068">
    <property type="entry name" value="Glyas_Bleomycin-R_OHBP_Dase"/>
</dbReference>
<dbReference type="Pfam" id="PF00903">
    <property type="entry name" value="Glyoxalase"/>
    <property type="match status" value="1"/>
</dbReference>
<dbReference type="SUPFAM" id="SSF54593">
    <property type="entry name" value="Glyoxalase/Bleomycin resistance protein/Dihydroxybiphenyl dioxygenase"/>
    <property type="match status" value="1"/>
</dbReference>
<evidence type="ECO:0000313" key="1">
    <source>
        <dbReference type="EMBL" id="SDC54720.1"/>
    </source>
</evidence>
<name>A0A1G6MGW1_9GAMM</name>
<dbReference type="InterPro" id="IPR037523">
    <property type="entry name" value="VOC_core"/>
</dbReference>
<dbReference type="Gene3D" id="3.10.180.10">
    <property type="entry name" value="2,3-Dihydroxybiphenyl 1,2-Dioxygenase, domain 1"/>
    <property type="match status" value="1"/>
</dbReference>
<dbReference type="PROSITE" id="PS51819">
    <property type="entry name" value="VOC"/>
    <property type="match status" value="1"/>
</dbReference>
<proteinExistence type="predicted"/>
<keyword evidence="1" id="KW-0223">Dioxygenase</keyword>
<dbReference type="AlphaFoldDB" id="A0A1G6MGW1"/>
<dbReference type="PANTHER" id="PTHR35006:SF2">
    <property type="entry name" value="GLYOXALASE FAMILY PROTEIN (AFU_ORTHOLOGUE AFUA_5G14830)"/>
    <property type="match status" value="1"/>
</dbReference>
<dbReference type="EMBL" id="FMZQ01000004">
    <property type="protein sequence ID" value="SDC54720.1"/>
    <property type="molecule type" value="Genomic_DNA"/>
</dbReference>
<reference evidence="2" key="1">
    <citation type="submission" date="2016-10" db="EMBL/GenBank/DDBJ databases">
        <authorList>
            <person name="Varghese N."/>
            <person name="Submissions S."/>
        </authorList>
    </citation>
    <scope>NUCLEOTIDE SEQUENCE [LARGE SCALE GENOMIC DNA]</scope>
    <source>
        <strain evidence="2">DSM 26382</strain>
    </source>
</reference>